<reference evidence="4 5" key="1">
    <citation type="journal article" date="2015" name="Genome Announc.">
        <title>Genome Assemblies of Three Soil-Associated Devosia species: D. insulae, D. limi, and D. soli.</title>
        <authorList>
            <person name="Hassan Y.I."/>
            <person name="Lepp D."/>
            <person name="Zhou T."/>
        </authorList>
    </citation>
    <scope>NUCLEOTIDE SEQUENCE [LARGE SCALE GENOMIC DNA]</scope>
    <source>
        <strain evidence="4 5">DS-56</strain>
    </source>
</reference>
<gene>
    <name evidence="4" type="ORF">VW23_026745</name>
</gene>
<dbReference type="InterPro" id="IPR012349">
    <property type="entry name" value="Split_barrel_FMN-bd"/>
</dbReference>
<keyword evidence="2" id="KW-0560">Oxidoreductase</keyword>
<dbReference type="PANTHER" id="PTHR30466:SF11">
    <property type="entry name" value="FLAVIN-DEPENDENT MONOOXYGENASE, REDUCTASE SUBUNIT HSAB"/>
    <property type="match status" value="1"/>
</dbReference>
<dbReference type="Gene3D" id="2.30.110.10">
    <property type="entry name" value="Electron Transport, Fmn-binding Protein, Chain A"/>
    <property type="match status" value="1"/>
</dbReference>
<dbReference type="AlphaFoldDB" id="A0A1E5XKP8"/>
<dbReference type="RefSeq" id="WP_069911535.1">
    <property type="nucleotide sequence ID" value="NZ_LAJE02000314.1"/>
</dbReference>
<name>A0A1E5XKP8_9HYPH</name>
<evidence type="ECO:0000256" key="1">
    <source>
        <dbReference type="ARBA" id="ARBA00008898"/>
    </source>
</evidence>
<dbReference type="SMART" id="SM00903">
    <property type="entry name" value="Flavin_Reduct"/>
    <property type="match status" value="1"/>
</dbReference>
<organism evidence="4 5">
    <name type="scientific">Devosia insulae DS-56</name>
    <dbReference type="NCBI Taxonomy" id="1116389"/>
    <lineage>
        <taxon>Bacteria</taxon>
        <taxon>Pseudomonadati</taxon>
        <taxon>Pseudomonadota</taxon>
        <taxon>Alphaproteobacteria</taxon>
        <taxon>Hyphomicrobiales</taxon>
        <taxon>Devosiaceae</taxon>
        <taxon>Devosia</taxon>
    </lineage>
</organism>
<evidence type="ECO:0000313" key="5">
    <source>
        <dbReference type="Proteomes" id="UP000095463"/>
    </source>
</evidence>
<dbReference type="InterPro" id="IPR050268">
    <property type="entry name" value="NADH-dep_flavin_reductase"/>
</dbReference>
<dbReference type="Pfam" id="PF01613">
    <property type="entry name" value="Flavin_Reduct"/>
    <property type="match status" value="1"/>
</dbReference>
<sequence length="185" mass="19906">MTLLDPNVAATALQDAPADAATFKLAMRHLAGAVSVITTGRGEQRTGFTATSVSSFSMEPPAMIVCLNRSSSSWPVVQQHLGFCINLLAHDQLHVADRFSGRGGATGVARYEGAAWQELVTGALGLSDALTVIDCELDEAIERHSHAILIGRVRAIRTRETAEPLLYWHGAYRHISNLDRVLTSA</sequence>
<dbReference type="InterPro" id="IPR002563">
    <property type="entry name" value="Flavin_Rdtase-like_dom"/>
</dbReference>
<dbReference type="Proteomes" id="UP000095463">
    <property type="component" value="Unassembled WGS sequence"/>
</dbReference>
<accession>A0A1E5XKP8</accession>
<dbReference type="OrthoDB" id="9792858at2"/>
<evidence type="ECO:0000259" key="3">
    <source>
        <dbReference type="SMART" id="SM00903"/>
    </source>
</evidence>
<proteinExistence type="inferred from homology"/>
<dbReference type="PANTHER" id="PTHR30466">
    <property type="entry name" value="FLAVIN REDUCTASE"/>
    <property type="match status" value="1"/>
</dbReference>
<keyword evidence="5" id="KW-1185">Reference proteome</keyword>
<comment type="similarity">
    <text evidence="1">Belongs to the non-flavoprotein flavin reductase family.</text>
</comment>
<evidence type="ECO:0000256" key="2">
    <source>
        <dbReference type="ARBA" id="ARBA00023002"/>
    </source>
</evidence>
<protein>
    <submittedName>
        <fullName evidence="4">Flavin reductase</fullName>
    </submittedName>
</protein>
<dbReference type="SUPFAM" id="SSF50475">
    <property type="entry name" value="FMN-binding split barrel"/>
    <property type="match status" value="1"/>
</dbReference>
<dbReference type="EMBL" id="LAJE02000314">
    <property type="protein sequence ID" value="OEO29183.1"/>
    <property type="molecule type" value="Genomic_DNA"/>
</dbReference>
<comment type="caution">
    <text evidence="4">The sequence shown here is derived from an EMBL/GenBank/DDBJ whole genome shotgun (WGS) entry which is preliminary data.</text>
</comment>
<evidence type="ECO:0000313" key="4">
    <source>
        <dbReference type="EMBL" id="OEO29183.1"/>
    </source>
</evidence>
<feature type="domain" description="Flavin reductase like" evidence="3">
    <location>
        <begin position="27"/>
        <end position="174"/>
    </location>
</feature>
<dbReference type="GO" id="GO:0042602">
    <property type="term" value="F:riboflavin reductase (NADPH) activity"/>
    <property type="evidence" value="ECO:0007669"/>
    <property type="project" value="TreeGrafter"/>
</dbReference>
<dbReference type="GO" id="GO:0010181">
    <property type="term" value="F:FMN binding"/>
    <property type="evidence" value="ECO:0007669"/>
    <property type="project" value="InterPro"/>
</dbReference>